<keyword evidence="4 9" id="KW-0805">Transcription regulation</keyword>
<protein>
    <recommendedName>
        <fullName evidence="3 9">Mediator of RNA polymerase II transcription subunit 11</fullName>
    </recommendedName>
    <alternativeName>
        <fullName evidence="8 9">Mediator complex subunit 11</fullName>
    </alternativeName>
</protein>
<keyword evidence="7 9" id="KW-0539">Nucleus</keyword>
<evidence type="ECO:0000256" key="5">
    <source>
        <dbReference type="ARBA" id="ARBA00023159"/>
    </source>
</evidence>
<evidence type="ECO:0000313" key="12">
    <source>
        <dbReference type="Proteomes" id="UP000678393"/>
    </source>
</evidence>
<comment type="function">
    <text evidence="9">Component of the Mediator complex, a coactivator involved in the regulated transcription of nearly all RNA polymerase II-dependent genes. Mediator functions as a bridge to convey information from gene-specific regulatory proteins to the basal RNA polymerase II transcription machinery. Mediator is recruited to promoters by direct interactions with regulatory proteins and serves as a scaffold for the assembly of a functional pre-initiation complex with RNA polymerase II and the general transcription factors.</text>
</comment>
<feature type="region of interest" description="Disordered" evidence="10">
    <location>
        <begin position="75"/>
        <end position="173"/>
    </location>
</feature>
<evidence type="ECO:0000256" key="8">
    <source>
        <dbReference type="ARBA" id="ARBA00032011"/>
    </source>
</evidence>
<accession>A0A8S3ZL08</accession>
<evidence type="ECO:0000256" key="4">
    <source>
        <dbReference type="ARBA" id="ARBA00023015"/>
    </source>
</evidence>
<keyword evidence="5 9" id="KW-0010">Activator</keyword>
<dbReference type="GO" id="GO:0016592">
    <property type="term" value="C:mediator complex"/>
    <property type="evidence" value="ECO:0007669"/>
    <property type="project" value="InterPro"/>
</dbReference>
<proteinExistence type="inferred from homology"/>
<feature type="compositionally biased region" description="Basic and acidic residues" evidence="10">
    <location>
        <begin position="161"/>
        <end position="173"/>
    </location>
</feature>
<organism evidence="11 12">
    <name type="scientific">Candidula unifasciata</name>
    <dbReference type="NCBI Taxonomy" id="100452"/>
    <lineage>
        <taxon>Eukaryota</taxon>
        <taxon>Metazoa</taxon>
        <taxon>Spiralia</taxon>
        <taxon>Lophotrochozoa</taxon>
        <taxon>Mollusca</taxon>
        <taxon>Gastropoda</taxon>
        <taxon>Heterobranchia</taxon>
        <taxon>Euthyneura</taxon>
        <taxon>Panpulmonata</taxon>
        <taxon>Eupulmonata</taxon>
        <taxon>Stylommatophora</taxon>
        <taxon>Helicina</taxon>
        <taxon>Helicoidea</taxon>
        <taxon>Geomitridae</taxon>
        <taxon>Candidula</taxon>
    </lineage>
</organism>
<keyword evidence="6 9" id="KW-0804">Transcription</keyword>
<comment type="caution">
    <text evidence="11">The sequence shown here is derived from an EMBL/GenBank/DDBJ whole genome shotgun (WGS) entry which is preliminary data.</text>
</comment>
<sequence>MAGTQQTVGAPRERLLALEKIEKDISTAIQSAGQALQELSKDKPALKHVESHTSNFLKTLQEIENGLSQQISYLSQVSTSHPHEGSSYASQKDLQMAMHRSEHVKSRLGELEKIKQEHMRQKHTGVVRSYSIPESQTLQQQPHTPQQQQQPHTPQPQQQQKQRDHQREQQAQL</sequence>
<evidence type="ECO:0000256" key="10">
    <source>
        <dbReference type="SAM" id="MobiDB-lite"/>
    </source>
</evidence>
<dbReference type="GO" id="GO:0003712">
    <property type="term" value="F:transcription coregulator activity"/>
    <property type="evidence" value="ECO:0007669"/>
    <property type="project" value="InterPro"/>
</dbReference>
<comment type="similarity">
    <text evidence="2 9">Belongs to the Mediator complex subunit 11 family.</text>
</comment>
<dbReference type="EMBL" id="CAJHNH020003946">
    <property type="protein sequence ID" value="CAG5130304.1"/>
    <property type="molecule type" value="Genomic_DNA"/>
</dbReference>
<dbReference type="Pfam" id="PF10280">
    <property type="entry name" value="Med11"/>
    <property type="match status" value="1"/>
</dbReference>
<dbReference type="Gene3D" id="1.10.287.3490">
    <property type="match status" value="1"/>
</dbReference>
<comment type="subcellular location">
    <subcellularLocation>
        <location evidence="1 9">Nucleus</location>
    </subcellularLocation>
</comment>
<comment type="subunit">
    <text evidence="9">Component of the Mediator complex.</text>
</comment>
<feature type="compositionally biased region" description="Low complexity" evidence="10">
    <location>
        <begin position="136"/>
        <end position="160"/>
    </location>
</feature>
<dbReference type="Proteomes" id="UP000678393">
    <property type="component" value="Unassembled WGS sequence"/>
</dbReference>
<dbReference type="InterPro" id="IPR019404">
    <property type="entry name" value="Mediator_Med11"/>
</dbReference>
<feature type="compositionally biased region" description="Basic and acidic residues" evidence="10">
    <location>
        <begin position="99"/>
        <end position="119"/>
    </location>
</feature>
<dbReference type="AlphaFoldDB" id="A0A8S3ZL08"/>
<evidence type="ECO:0000256" key="9">
    <source>
        <dbReference type="RuleBase" id="RU364147"/>
    </source>
</evidence>
<evidence type="ECO:0000256" key="1">
    <source>
        <dbReference type="ARBA" id="ARBA00004123"/>
    </source>
</evidence>
<evidence type="ECO:0000256" key="3">
    <source>
        <dbReference type="ARBA" id="ARBA00019621"/>
    </source>
</evidence>
<evidence type="ECO:0000313" key="11">
    <source>
        <dbReference type="EMBL" id="CAG5130304.1"/>
    </source>
</evidence>
<name>A0A8S3ZL08_9EUPU</name>
<evidence type="ECO:0000256" key="2">
    <source>
        <dbReference type="ARBA" id="ARBA00008186"/>
    </source>
</evidence>
<evidence type="ECO:0000256" key="6">
    <source>
        <dbReference type="ARBA" id="ARBA00023163"/>
    </source>
</evidence>
<evidence type="ECO:0000256" key="7">
    <source>
        <dbReference type="ARBA" id="ARBA00023242"/>
    </source>
</evidence>
<reference evidence="11" key="1">
    <citation type="submission" date="2021-04" db="EMBL/GenBank/DDBJ databases">
        <authorList>
            <consortium name="Molecular Ecology Group"/>
        </authorList>
    </citation>
    <scope>NUCLEOTIDE SEQUENCE</scope>
</reference>
<gene>
    <name evidence="9" type="primary">MED11</name>
    <name evidence="11" type="ORF">CUNI_LOCUS15862</name>
</gene>
<keyword evidence="12" id="KW-1185">Reference proteome</keyword>
<dbReference type="GO" id="GO:0006357">
    <property type="term" value="P:regulation of transcription by RNA polymerase II"/>
    <property type="evidence" value="ECO:0007669"/>
    <property type="project" value="InterPro"/>
</dbReference>
<dbReference type="FunFam" id="1.10.287.3490:FF:000001">
    <property type="entry name" value="Mediator of RNA polymerase II transcription subunit 11"/>
    <property type="match status" value="1"/>
</dbReference>
<dbReference type="PANTHER" id="PTHR22890">
    <property type="entry name" value="MEDIATOR OF RNA POLYMERASE II TRANSCRIPTION SUBUNIT 11"/>
    <property type="match status" value="1"/>
</dbReference>
<dbReference type="OrthoDB" id="5418434at2759"/>